<dbReference type="InterPro" id="IPR049899">
    <property type="entry name" value="Znf_C2HC_C3H"/>
</dbReference>
<evidence type="ECO:0000256" key="4">
    <source>
        <dbReference type="ARBA" id="ARBA00022833"/>
    </source>
</evidence>
<dbReference type="Pfam" id="PF13913">
    <property type="entry name" value="zf-C2HC_2"/>
    <property type="match status" value="1"/>
</dbReference>
<keyword evidence="1" id="KW-0479">Metal-binding</keyword>
<dbReference type="Gene3D" id="3.30.160.60">
    <property type="entry name" value="Classic Zinc Finger"/>
    <property type="match status" value="1"/>
</dbReference>
<dbReference type="PROSITE" id="PS52027">
    <property type="entry name" value="ZF_C2HC_C3H"/>
    <property type="match status" value="1"/>
</dbReference>
<dbReference type="InterPro" id="IPR026319">
    <property type="entry name" value="ZC2HC1A/B-like"/>
</dbReference>
<evidence type="ECO:0000256" key="3">
    <source>
        <dbReference type="ARBA" id="ARBA00022771"/>
    </source>
</evidence>
<evidence type="ECO:0000259" key="7">
    <source>
        <dbReference type="PROSITE" id="PS52027"/>
    </source>
</evidence>
<evidence type="ECO:0000313" key="8">
    <source>
        <dbReference type="EMBL" id="GFR74538.1"/>
    </source>
</evidence>
<keyword evidence="2" id="KW-0677">Repeat</keyword>
<dbReference type="PANTHER" id="PTHR13555">
    <property type="entry name" value="C2H2 ZINC FINGER CGI-62-RELATED"/>
    <property type="match status" value="1"/>
</dbReference>
<keyword evidence="4" id="KW-0862">Zinc</keyword>
<evidence type="ECO:0000256" key="2">
    <source>
        <dbReference type="ARBA" id="ARBA00022737"/>
    </source>
</evidence>
<sequence>MFQERREAALRKKREAAERARQKKLEEERRKEEERQRKQEEEEERQERKREEQRLREEEKRNREDEKRRKDEDKRRYEEERRAAKRQAEEERRLAKKQQQQQQQYSARNAGGSDYNSGYDDDHNSPVHSSRHANAHDTFRARSGNAPPIDEKPVAAAGNDASFYMKAAASSDAKGSVGSLMPCRQCGRKFAPDRLKKHQDACVKANKPRKEFNAALKRVEGTEMAKYAGKNRKPDPPVRD</sequence>
<keyword evidence="9" id="KW-1185">Reference proteome</keyword>
<comment type="caution">
    <text evidence="8">The sequence shown here is derived from an EMBL/GenBank/DDBJ whole genome shotgun (WGS) entry which is preliminary data.</text>
</comment>
<evidence type="ECO:0000256" key="5">
    <source>
        <dbReference type="PROSITE-ProRule" id="PRU01371"/>
    </source>
</evidence>
<accession>A0AAV4FP82</accession>
<reference evidence="8 9" key="1">
    <citation type="journal article" date="2021" name="Elife">
        <title>Chloroplast acquisition without the gene transfer in kleptoplastic sea slugs, Plakobranchus ocellatus.</title>
        <authorList>
            <person name="Maeda T."/>
            <person name="Takahashi S."/>
            <person name="Yoshida T."/>
            <person name="Shimamura S."/>
            <person name="Takaki Y."/>
            <person name="Nagai Y."/>
            <person name="Toyoda A."/>
            <person name="Suzuki Y."/>
            <person name="Arimoto A."/>
            <person name="Ishii H."/>
            <person name="Satoh N."/>
            <person name="Nishiyama T."/>
            <person name="Hasebe M."/>
            <person name="Maruyama T."/>
            <person name="Minagawa J."/>
            <person name="Obokata J."/>
            <person name="Shigenobu S."/>
        </authorList>
    </citation>
    <scope>NUCLEOTIDE SEQUENCE [LARGE SCALE GENOMIC DNA]</scope>
</reference>
<dbReference type="Proteomes" id="UP000762676">
    <property type="component" value="Unassembled WGS sequence"/>
</dbReference>
<dbReference type="AlphaFoldDB" id="A0AAV4FP82"/>
<dbReference type="EMBL" id="BMAT01011531">
    <property type="protein sequence ID" value="GFR74538.1"/>
    <property type="molecule type" value="Genomic_DNA"/>
</dbReference>
<evidence type="ECO:0000256" key="6">
    <source>
        <dbReference type="SAM" id="MobiDB-lite"/>
    </source>
</evidence>
<dbReference type="GO" id="GO:0008270">
    <property type="term" value="F:zinc ion binding"/>
    <property type="evidence" value="ECO:0007669"/>
    <property type="project" value="UniProtKB-KW"/>
</dbReference>
<proteinExistence type="predicted"/>
<evidence type="ECO:0000313" key="9">
    <source>
        <dbReference type="Proteomes" id="UP000762676"/>
    </source>
</evidence>
<feature type="compositionally biased region" description="Basic and acidic residues" evidence="6">
    <location>
        <begin position="1"/>
        <end position="93"/>
    </location>
</feature>
<keyword evidence="3 5" id="KW-0863">Zinc-finger</keyword>
<name>A0AAV4FP82_9GAST</name>
<gene>
    <name evidence="8" type="ORF">ElyMa_005756500</name>
</gene>
<evidence type="ECO:0000256" key="1">
    <source>
        <dbReference type="ARBA" id="ARBA00022723"/>
    </source>
</evidence>
<feature type="domain" description="C2HC/C3H-type" evidence="7">
    <location>
        <begin position="179"/>
        <end position="208"/>
    </location>
</feature>
<feature type="non-terminal residue" evidence="8">
    <location>
        <position position="240"/>
    </location>
</feature>
<protein>
    <submittedName>
        <fullName evidence="8">Zinc finger C2HC domain-containing protein 1C-like isoform X1</fullName>
    </submittedName>
</protein>
<feature type="region of interest" description="Disordered" evidence="6">
    <location>
        <begin position="1"/>
        <end position="154"/>
    </location>
</feature>
<organism evidence="8 9">
    <name type="scientific">Elysia marginata</name>
    <dbReference type="NCBI Taxonomy" id="1093978"/>
    <lineage>
        <taxon>Eukaryota</taxon>
        <taxon>Metazoa</taxon>
        <taxon>Spiralia</taxon>
        <taxon>Lophotrochozoa</taxon>
        <taxon>Mollusca</taxon>
        <taxon>Gastropoda</taxon>
        <taxon>Heterobranchia</taxon>
        <taxon>Euthyneura</taxon>
        <taxon>Panpulmonata</taxon>
        <taxon>Sacoglossa</taxon>
        <taxon>Placobranchoidea</taxon>
        <taxon>Plakobranchidae</taxon>
        <taxon>Elysia</taxon>
    </lineage>
</organism>